<evidence type="ECO:0000313" key="11">
    <source>
        <dbReference type="Proteomes" id="UP001642540"/>
    </source>
</evidence>
<evidence type="ECO:0000256" key="3">
    <source>
        <dbReference type="ARBA" id="ARBA00009561"/>
    </source>
</evidence>
<feature type="transmembrane region" description="Helical" evidence="9">
    <location>
        <begin position="215"/>
        <end position="235"/>
    </location>
</feature>
<proteinExistence type="inferred from homology"/>
<evidence type="ECO:0000256" key="6">
    <source>
        <dbReference type="ARBA" id="ARBA00022824"/>
    </source>
</evidence>
<evidence type="ECO:0000256" key="7">
    <source>
        <dbReference type="ARBA" id="ARBA00022989"/>
    </source>
</evidence>
<keyword evidence="7 9" id="KW-1133">Transmembrane helix</keyword>
<name>A0ABP1QX44_9HEXA</name>
<dbReference type="EMBL" id="CAXLJM020000049">
    <property type="protein sequence ID" value="CAL8113974.1"/>
    <property type="molecule type" value="Genomic_DNA"/>
</dbReference>
<accession>A0ABP1QX44</accession>
<reference evidence="10 11" key="1">
    <citation type="submission" date="2024-08" db="EMBL/GenBank/DDBJ databases">
        <authorList>
            <person name="Cucini C."/>
            <person name="Frati F."/>
        </authorList>
    </citation>
    <scope>NUCLEOTIDE SEQUENCE [LARGE SCALE GENOMIC DNA]</scope>
</reference>
<feature type="transmembrane region" description="Helical" evidence="9">
    <location>
        <begin position="247"/>
        <end position="266"/>
    </location>
</feature>
<gene>
    <name evidence="10" type="ORF">ODALV1_LOCUS16256</name>
</gene>
<feature type="transmembrane region" description="Helical" evidence="9">
    <location>
        <begin position="333"/>
        <end position="353"/>
    </location>
</feature>
<dbReference type="Pfam" id="PF04756">
    <property type="entry name" value="OST3_OST6"/>
    <property type="match status" value="1"/>
</dbReference>
<evidence type="ECO:0000256" key="5">
    <source>
        <dbReference type="ARBA" id="ARBA00022729"/>
    </source>
</evidence>
<dbReference type="PANTHER" id="PTHR12692">
    <property type="entry name" value="DOLICHYL-DIPHOSPHOOLIGOSACCHARIDE--PROTEIN GLYCOSYLTRANSFERASE-RELATED"/>
    <property type="match status" value="1"/>
</dbReference>
<dbReference type="Proteomes" id="UP001642540">
    <property type="component" value="Unassembled WGS sequence"/>
</dbReference>
<dbReference type="Gene3D" id="3.40.30.10">
    <property type="entry name" value="Glutaredoxin"/>
    <property type="match status" value="1"/>
</dbReference>
<evidence type="ECO:0000256" key="2">
    <source>
        <dbReference type="ARBA" id="ARBA00004477"/>
    </source>
</evidence>
<comment type="function">
    <text evidence="1">Subunit of the oligosaccharyl transferase (OST) complex that catalyzes the initial transfer of a defined glycan (Glc(3)Man(9)GlcNAc(2) in eukaryotes) from the lipid carrier dolichol-pyrophosphate to an asparagine residue within an Asn-X-Ser/Thr consensus motif in nascent polypeptide chains, the first step in protein N-glycosylation. N-glycosylation occurs cotranslationally and the complex associates with the Sec61 complex at the channel-forming translocon complex that mediates protein translocation across the endoplasmic reticulum (ER). All subunits are required for a maximal enzyme activity.</text>
</comment>
<evidence type="ECO:0000256" key="8">
    <source>
        <dbReference type="ARBA" id="ARBA00023136"/>
    </source>
</evidence>
<dbReference type="InterPro" id="IPR021149">
    <property type="entry name" value="OligosaccharylTrfase_OST3/OST6"/>
</dbReference>
<organism evidence="10 11">
    <name type="scientific">Orchesella dallaii</name>
    <dbReference type="NCBI Taxonomy" id="48710"/>
    <lineage>
        <taxon>Eukaryota</taxon>
        <taxon>Metazoa</taxon>
        <taxon>Ecdysozoa</taxon>
        <taxon>Arthropoda</taxon>
        <taxon>Hexapoda</taxon>
        <taxon>Collembola</taxon>
        <taxon>Entomobryomorpha</taxon>
        <taxon>Entomobryoidea</taxon>
        <taxon>Orchesellidae</taxon>
        <taxon>Orchesellinae</taxon>
        <taxon>Orchesella</taxon>
    </lineage>
</organism>
<comment type="similarity">
    <text evidence="3">Belongs to the OST3/OST6 family.</text>
</comment>
<evidence type="ECO:0000256" key="1">
    <source>
        <dbReference type="ARBA" id="ARBA00002791"/>
    </source>
</evidence>
<feature type="transmembrane region" description="Helical" evidence="9">
    <location>
        <begin position="6"/>
        <end position="27"/>
    </location>
</feature>
<protein>
    <recommendedName>
        <fullName evidence="12">Magnesium transporter protein 1</fullName>
    </recommendedName>
</protein>
<evidence type="ECO:0000313" key="10">
    <source>
        <dbReference type="EMBL" id="CAL8113974.1"/>
    </source>
</evidence>
<keyword evidence="11" id="KW-1185">Reference proteome</keyword>
<keyword evidence="5" id="KW-0732">Signal</keyword>
<evidence type="ECO:0008006" key="12">
    <source>
        <dbReference type="Google" id="ProtNLM"/>
    </source>
</evidence>
<keyword evidence="4 9" id="KW-0812">Transmembrane</keyword>
<evidence type="ECO:0000256" key="4">
    <source>
        <dbReference type="ARBA" id="ARBA00022692"/>
    </source>
</evidence>
<keyword evidence="8 9" id="KW-0472">Membrane</keyword>
<evidence type="ECO:0000256" key="9">
    <source>
        <dbReference type="SAM" id="Phobius"/>
    </source>
</evidence>
<comment type="caution">
    <text evidence="10">The sequence shown here is derived from an EMBL/GenBank/DDBJ whole genome shotgun (WGS) entry which is preliminary data.</text>
</comment>
<feature type="transmembrane region" description="Helical" evidence="9">
    <location>
        <begin position="291"/>
        <end position="313"/>
    </location>
</feature>
<keyword evidence="6" id="KW-0256">Endoplasmic reticulum</keyword>
<dbReference type="PANTHER" id="PTHR12692:SF0">
    <property type="entry name" value="GH11935P"/>
    <property type="match status" value="1"/>
</dbReference>
<sequence>MLFKNLGYSFIIALVANYVLLTSAKLVSKRDKAQPYEATMTRKLSRIVGMMDREGNAMQGVIQLSANEYRELVFDPPRNYTIFVLFHNDKHICDSCEMVQIGFTKVAQSFLNQNTKFDEVTNTWYMPVAAFFVTVKMSAGYRNLMVDLDPALPSLYYFAPSFTMKHNHFEQMDPKYLASDYGVFHVERIPQWIEQQSGIQIYLLHEDSSSGVSNIFYIVAIGIMLLFNIYHLGYWETLVEAIKHANYAYFVSVIVIYFLSGQMYNYMNYRPIFGNHGFSLMTLIYPGSRQYGIESVIIMILYSLIVYGVIQLIETRERQLAERLPNSVVQQNIYSGLSCVYFGFMVLQFLSNLKSGR</sequence>
<comment type="subcellular location">
    <subcellularLocation>
        <location evidence="2">Endoplasmic reticulum membrane</location>
        <topology evidence="2">Multi-pass membrane protein</topology>
    </subcellularLocation>
</comment>